<feature type="domain" description="Lon proteolytic" evidence="4">
    <location>
        <begin position="557"/>
        <end position="752"/>
    </location>
</feature>
<comment type="similarity">
    <text evidence="2">Belongs to the peptidase S16 family.</text>
</comment>
<dbReference type="GO" id="GO:0005524">
    <property type="term" value="F:ATP binding"/>
    <property type="evidence" value="ECO:0007669"/>
    <property type="project" value="InterPro"/>
</dbReference>
<accession>A0A2P7R5N7</accession>
<organism evidence="5 6">
    <name type="scientific">Zobellella taiwanensis</name>
    <dbReference type="NCBI Taxonomy" id="347535"/>
    <lineage>
        <taxon>Bacteria</taxon>
        <taxon>Pseudomonadati</taxon>
        <taxon>Pseudomonadota</taxon>
        <taxon>Gammaproteobacteria</taxon>
        <taxon>Aeromonadales</taxon>
        <taxon>Aeromonadaceae</taxon>
        <taxon>Zobellella</taxon>
    </lineage>
</organism>
<dbReference type="EC" id="3.4.21.53" evidence="2"/>
<feature type="active site" evidence="2">
    <location>
        <position position="647"/>
    </location>
</feature>
<feature type="active site" evidence="2">
    <location>
        <position position="690"/>
    </location>
</feature>
<protein>
    <recommendedName>
        <fullName evidence="2">endopeptidase La</fullName>
        <ecNumber evidence="2">3.4.21.53</ecNumber>
    </recommendedName>
</protein>
<keyword evidence="2" id="KW-0720">Serine protease</keyword>
<feature type="region of interest" description="Disordered" evidence="3">
    <location>
        <begin position="783"/>
        <end position="802"/>
    </location>
</feature>
<keyword evidence="1 2" id="KW-0645">Protease</keyword>
<dbReference type="GO" id="GO:0030163">
    <property type="term" value="P:protein catabolic process"/>
    <property type="evidence" value="ECO:0007669"/>
    <property type="project" value="InterPro"/>
</dbReference>
<dbReference type="EMBL" id="PXYH01000005">
    <property type="protein sequence ID" value="PSJ45517.1"/>
    <property type="molecule type" value="Genomic_DNA"/>
</dbReference>
<evidence type="ECO:0000256" key="2">
    <source>
        <dbReference type="PROSITE-ProRule" id="PRU01122"/>
    </source>
</evidence>
<dbReference type="InterPro" id="IPR014721">
    <property type="entry name" value="Ribsml_uS5_D2-typ_fold_subgr"/>
</dbReference>
<dbReference type="Pfam" id="PF20437">
    <property type="entry name" value="LonC_helical"/>
    <property type="match status" value="1"/>
</dbReference>
<evidence type="ECO:0000313" key="6">
    <source>
        <dbReference type="Proteomes" id="UP000242181"/>
    </source>
</evidence>
<dbReference type="InterPro" id="IPR041699">
    <property type="entry name" value="AAA_32"/>
</dbReference>
<keyword evidence="6" id="KW-1185">Reference proteome</keyword>
<comment type="caution">
    <text evidence="5">The sequence shown here is derived from an EMBL/GenBank/DDBJ whole genome shotgun (WGS) entry which is preliminary data.</text>
</comment>
<name>A0A2P7R5N7_9GAMM</name>
<dbReference type="InterPro" id="IPR020568">
    <property type="entry name" value="Ribosomal_Su5_D2-typ_SF"/>
</dbReference>
<dbReference type="Gene3D" id="3.40.50.300">
    <property type="entry name" value="P-loop containing nucleotide triphosphate hydrolases"/>
    <property type="match status" value="1"/>
</dbReference>
<dbReference type="GO" id="GO:0004252">
    <property type="term" value="F:serine-type endopeptidase activity"/>
    <property type="evidence" value="ECO:0007669"/>
    <property type="project" value="UniProtKB-UniRule"/>
</dbReference>
<dbReference type="PROSITE" id="PS51786">
    <property type="entry name" value="LON_PROTEOLYTIC"/>
    <property type="match status" value="1"/>
</dbReference>
<keyword evidence="2" id="KW-0378">Hydrolase</keyword>
<evidence type="ECO:0000313" key="5">
    <source>
        <dbReference type="EMBL" id="PSJ45517.1"/>
    </source>
</evidence>
<gene>
    <name evidence="5" type="ORF">C7I36_05505</name>
</gene>
<dbReference type="SUPFAM" id="SSF54211">
    <property type="entry name" value="Ribosomal protein S5 domain 2-like"/>
    <property type="match status" value="1"/>
</dbReference>
<evidence type="ECO:0000259" key="4">
    <source>
        <dbReference type="PROSITE" id="PS51786"/>
    </source>
</evidence>
<dbReference type="GO" id="GO:0006508">
    <property type="term" value="P:proteolysis"/>
    <property type="evidence" value="ECO:0007669"/>
    <property type="project" value="UniProtKB-KW"/>
</dbReference>
<sequence length="802" mass="88995">MTFVSPLAPERLYRACDEAVFTFATTDELTDNGALVGQEQLLEALSFGTGIRSQGFNIYMMAPEPCSRHDLIQRFLSGRAAHEPVPPDLCYVYRFDDPVRPALLSLPAGVGRRFRASLEKLVEELLTSIPAVFETEEYRTRLEELNQQLAERQAAALAEIKALAKAEQVALISTPTGFTLAPRKGEDVLDARAFRQLPEAERSALEQAIARVESRLQEVLQQFPHWRRETQLHIQWLNEEMVMFAGGNAIDELRREYGGCDPVIRHLEAIQQDLSGNVNLLLGHMREGELPAQLLARYQLNLLVDNADTSGAPVIYEDWPNLARLLGRVEHHVQQGALVTDFTLIRAGALHRANGGYLILDVRKLVQQPMAWEVLKRALFAREIRIESLERFYSLASTISLEPEPVGMDLKVVLIGDRQLYYLLAAYDPDFGKLFKVQADYNDDIEVSSENLQRYARFIGWLARRQDLRPLTRDGVARLIEHSGRLAEDQQRLSALTQQLTDILHEANYWAEHGSRTSIDAAAVEQALDAARARASRIHRRMEESVLRGSKFIDTDGTVVGQVNALTVLDLGNYRFGQPARISATARLGSGAVLDIEREAKLSGAIHAKAMLILSRFLSHRYAPEGPMAVSASLAFEQSYGMIEGDSASVAECCALISAIGRVPLRQALAVTGSINQFGQVQPIGGVNEKIEGFFDICRARGFAPEQGVIIPGANQDNLMLNREVRRAVAEGRFRIYAVAHLDEALALLSGMVVGEADPQGNYPADTVNGLVQQRLQALAEVQRRQKAAEQEDGAKGPDKEV</sequence>
<comment type="catalytic activity">
    <reaction evidence="2">
        <text>Hydrolysis of proteins in presence of ATP.</text>
        <dbReference type="EC" id="3.4.21.53"/>
    </reaction>
</comment>
<dbReference type="Pfam" id="PF13654">
    <property type="entry name" value="AAA_32"/>
    <property type="match status" value="1"/>
</dbReference>
<dbReference type="RefSeq" id="WP_106452721.1">
    <property type="nucleotide sequence ID" value="NZ_PXYH01000005.1"/>
</dbReference>
<dbReference type="InterPro" id="IPR046844">
    <property type="entry name" value="Lon-like_helical"/>
</dbReference>
<dbReference type="AlphaFoldDB" id="A0A2P7R5N7"/>
<proteinExistence type="inferred from homology"/>
<dbReference type="InterPro" id="IPR027417">
    <property type="entry name" value="P-loop_NTPase"/>
</dbReference>
<dbReference type="PANTHER" id="PTHR10046">
    <property type="entry name" value="ATP DEPENDENT LON PROTEASE FAMILY MEMBER"/>
    <property type="match status" value="1"/>
</dbReference>
<evidence type="ECO:0000256" key="3">
    <source>
        <dbReference type="SAM" id="MobiDB-lite"/>
    </source>
</evidence>
<dbReference type="Gene3D" id="3.30.230.10">
    <property type="match status" value="1"/>
</dbReference>
<dbReference type="Gene3D" id="1.10.8.60">
    <property type="match status" value="1"/>
</dbReference>
<dbReference type="Pfam" id="PF20436">
    <property type="entry name" value="LonB_AAA-LID"/>
    <property type="match status" value="1"/>
</dbReference>
<dbReference type="Pfam" id="PF05362">
    <property type="entry name" value="Lon_C"/>
    <property type="match status" value="1"/>
</dbReference>
<dbReference type="PRINTS" id="PR00830">
    <property type="entry name" value="ENDOLAPTASE"/>
</dbReference>
<dbReference type="InterPro" id="IPR008269">
    <property type="entry name" value="Lon_proteolytic"/>
</dbReference>
<evidence type="ECO:0000256" key="1">
    <source>
        <dbReference type="ARBA" id="ARBA00022670"/>
    </source>
</evidence>
<dbReference type="InterPro" id="IPR027065">
    <property type="entry name" value="Lon_Prtase"/>
</dbReference>
<dbReference type="InterPro" id="IPR046843">
    <property type="entry name" value="LonB_AAA-LID"/>
</dbReference>
<dbReference type="GO" id="GO:0004176">
    <property type="term" value="F:ATP-dependent peptidase activity"/>
    <property type="evidence" value="ECO:0007669"/>
    <property type="project" value="UniProtKB-UniRule"/>
</dbReference>
<dbReference type="OrthoDB" id="9758568at2"/>
<dbReference type="Proteomes" id="UP000242181">
    <property type="component" value="Unassembled WGS sequence"/>
</dbReference>
<reference evidence="5 6" key="1">
    <citation type="submission" date="2018-03" db="EMBL/GenBank/DDBJ databases">
        <title>The draft genome of Zobellella taiwanensis JCM 13381.</title>
        <authorList>
            <person name="Liu L."/>
            <person name="Li L."/>
            <person name="Wang T."/>
            <person name="Zhang X."/>
            <person name="Liang L."/>
        </authorList>
    </citation>
    <scope>NUCLEOTIDE SEQUENCE [LARGE SCALE GENOMIC DNA]</scope>
    <source>
        <strain evidence="5 6">JCM 13381</strain>
    </source>
</reference>